<dbReference type="PANTHER" id="PTHR30437">
    <property type="entry name" value="TRANSCRIPTION ELONGATION FACTOR GREA"/>
    <property type="match status" value="1"/>
</dbReference>
<keyword evidence="3 4" id="KW-0804">Transcription</keyword>
<keyword evidence="7" id="KW-0648">Protein biosynthesis</keyword>
<evidence type="ECO:0000256" key="4">
    <source>
        <dbReference type="HAMAP-Rule" id="MF_00930"/>
    </source>
</evidence>
<evidence type="ECO:0000259" key="5">
    <source>
        <dbReference type="Pfam" id="PF01272"/>
    </source>
</evidence>
<dbReference type="SUPFAM" id="SSF46557">
    <property type="entry name" value="GreA transcript cleavage protein, N-terminal domain"/>
    <property type="match status" value="1"/>
</dbReference>
<dbReference type="AlphaFoldDB" id="A0A831RXW5"/>
<protein>
    <recommendedName>
        <fullName evidence="4">Transcription elongation factor GreB</fullName>
    </recommendedName>
    <alternativeName>
        <fullName evidence="4">Transcript cleavage factor GreB</fullName>
    </alternativeName>
</protein>
<dbReference type="Pfam" id="PF03449">
    <property type="entry name" value="GreA_GreB_N"/>
    <property type="match status" value="1"/>
</dbReference>
<dbReference type="GO" id="GO:0003677">
    <property type="term" value="F:DNA binding"/>
    <property type="evidence" value="ECO:0007669"/>
    <property type="project" value="UniProtKB-UniRule"/>
</dbReference>
<dbReference type="InterPro" id="IPR006358">
    <property type="entry name" value="Tscrpt_elong_fac_GreB"/>
</dbReference>
<name>A0A831RXW5_9GAMM</name>
<dbReference type="GO" id="GO:0070063">
    <property type="term" value="F:RNA polymerase binding"/>
    <property type="evidence" value="ECO:0007669"/>
    <property type="project" value="InterPro"/>
</dbReference>
<dbReference type="Proteomes" id="UP000886339">
    <property type="component" value="Unassembled WGS sequence"/>
</dbReference>
<dbReference type="FunFam" id="1.10.287.180:FF:000001">
    <property type="entry name" value="Transcription elongation factor GreA"/>
    <property type="match status" value="1"/>
</dbReference>
<dbReference type="Gene3D" id="3.10.50.30">
    <property type="entry name" value="Transcription elongation factor, GreA/GreB, C-terminal domain"/>
    <property type="match status" value="1"/>
</dbReference>
<keyword evidence="2 4" id="KW-0238">DNA-binding</keyword>
<dbReference type="NCBIfam" id="TIGR01461">
    <property type="entry name" value="greB"/>
    <property type="match status" value="1"/>
</dbReference>
<reference evidence="7" key="1">
    <citation type="journal article" date="2020" name="mSystems">
        <title>Genome- and Community-Level Interaction Insights into Carbon Utilization and Element Cycling Functions of Hydrothermarchaeota in Hydrothermal Sediment.</title>
        <authorList>
            <person name="Zhou Z."/>
            <person name="Liu Y."/>
            <person name="Xu W."/>
            <person name="Pan J."/>
            <person name="Luo Z.H."/>
            <person name="Li M."/>
        </authorList>
    </citation>
    <scope>NUCLEOTIDE SEQUENCE [LARGE SCALE GENOMIC DNA]</scope>
    <source>
        <strain evidence="7">HyVt-458</strain>
    </source>
</reference>
<keyword evidence="7" id="KW-0251">Elongation factor</keyword>
<dbReference type="InterPro" id="IPR022691">
    <property type="entry name" value="Tscrpt_elong_fac_GreA/B_N"/>
</dbReference>
<dbReference type="NCBIfam" id="NF002506">
    <property type="entry name" value="PRK01885.1"/>
    <property type="match status" value="1"/>
</dbReference>
<gene>
    <name evidence="4 7" type="primary">greB</name>
    <name evidence="7" type="ORF">ENJ12_06185</name>
</gene>
<dbReference type="SUPFAM" id="SSF54534">
    <property type="entry name" value="FKBP-like"/>
    <property type="match status" value="1"/>
</dbReference>
<dbReference type="InterPro" id="IPR023459">
    <property type="entry name" value="Tscrpt_elong_fac_GreA/B_fam"/>
</dbReference>
<dbReference type="GO" id="GO:0032784">
    <property type="term" value="P:regulation of DNA-templated transcription elongation"/>
    <property type="evidence" value="ECO:0007669"/>
    <property type="project" value="UniProtKB-UniRule"/>
</dbReference>
<dbReference type="InterPro" id="IPR001437">
    <property type="entry name" value="Tscrpt_elong_fac_GreA/B_C"/>
</dbReference>
<dbReference type="FunFam" id="3.10.50.30:FF:000001">
    <property type="entry name" value="Transcription elongation factor GreA"/>
    <property type="match status" value="1"/>
</dbReference>
<comment type="caution">
    <text evidence="7">The sequence shown here is derived from an EMBL/GenBank/DDBJ whole genome shotgun (WGS) entry which is preliminary data.</text>
</comment>
<dbReference type="InterPro" id="IPR036805">
    <property type="entry name" value="Tscrpt_elong_fac_GreA/B_N_sf"/>
</dbReference>
<sequence length="161" mass="18804">MAGKSPYITREGYDALREEETALWKKRRRVVKILAAAAAEGDRSENAEYIYRKKQLREMDRRIRYLQKRIPELKRIEGPPHNTEQVFFGAWVTLEDEKGEEVTYRIVGADEFVPQKNWISVDSPMARALLGKSLDEEIQVETPSGRKELLLLEISYRQPPR</sequence>
<dbReference type="PANTHER" id="PTHR30437:SF6">
    <property type="entry name" value="TRANSCRIPTION ELONGATION FACTOR GREB"/>
    <property type="match status" value="1"/>
</dbReference>
<accession>A0A831RXW5</accession>
<comment type="function">
    <text evidence="4">Necessary for efficient RNA polymerase transcription elongation past template-encoded arresting sites. The arresting sites in DNA have the property of trapping a certain fraction of elongating RNA polymerases that pass through, resulting in locked ternary complexes. Cleavage of the nascent transcript by cleavage factors such as GreA or GreB allows the resumption of elongation from the new 3'terminus. GreB releases sequences of up to 9 nucleotides in length.</text>
</comment>
<evidence type="ECO:0000256" key="2">
    <source>
        <dbReference type="ARBA" id="ARBA00023125"/>
    </source>
</evidence>
<dbReference type="PIRSF" id="PIRSF006092">
    <property type="entry name" value="GreA_GreB"/>
    <property type="match status" value="1"/>
</dbReference>
<dbReference type="HAMAP" id="MF_00105">
    <property type="entry name" value="GreA_GreB"/>
    <property type="match status" value="1"/>
</dbReference>
<dbReference type="EMBL" id="DRLF01000220">
    <property type="protein sequence ID" value="HEC06418.1"/>
    <property type="molecule type" value="Genomic_DNA"/>
</dbReference>
<keyword evidence="1 4" id="KW-0805">Transcription regulation</keyword>
<feature type="domain" description="Transcription elongation factor GreA/GreB N-terminal" evidence="6">
    <location>
        <begin position="7"/>
        <end position="71"/>
    </location>
</feature>
<dbReference type="Pfam" id="PF01272">
    <property type="entry name" value="GreA_GreB"/>
    <property type="match status" value="1"/>
</dbReference>
<dbReference type="PROSITE" id="PS00830">
    <property type="entry name" value="GREAB_2"/>
    <property type="match status" value="1"/>
</dbReference>
<organism evidence="7">
    <name type="scientific">Thiolapillus brandeum</name>
    <dbReference type="NCBI Taxonomy" id="1076588"/>
    <lineage>
        <taxon>Bacteria</taxon>
        <taxon>Pseudomonadati</taxon>
        <taxon>Pseudomonadota</taxon>
        <taxon>Gammaproteobacteria</taxon>
        <taxon>Chromatiales</taxon>
        <taxon>Sedimenticolaceae</taxon>
        <taxon>Thiolapillus</taxon>
    </lineage>
</organism>
<dbReference type="GO" id="GO:0006354">
    <property type="term" value="P:DNA-templated transcription elongation"/>
    <property type="evidence" value="ECO:0007669"/>
    <property type="project" value="TreeGrafter"/>
</dbReference>
<feature type="domain" description="Transcription elongation factor GreA/GreB C-terminal" evidence="5">
    <location>
        <begin position="83"/>
        <end position="156"/>
    </location>
</feature>
<evidence type="ECO:0000256" key="1">
    <source>
        <dbReference type="ARBA" id="ARBA00023015"/>
    </source>
</evidence>
<proteinExistence type="inferred from homology"/>
<dbReference type="InterPro" id="IPR028624">
    <property type="entry name" value="Tscrpt_elong_fac_GreA/B"/>
</dbReference>
<dbReference type="Gene3D" id="1.10.287.180">
    <property type="entry name" value="Transcription elongation factor, GreA/GreB, N-terminal domain"/>
    <property type="match status" value="1"/>
</dbReference>
<dbReference type="InterPro" id="IPR036953">
    <property type="entry name" value="GreA/GreB_C_sf"/>
</dbReference>
<evidence type="ECO:0000256" key="3">
    <source>
        <dbReference type="ARBA" id="ARBA00023163"/>
    </source>
</evidence>
<dbReference type="InterPro" id="IPR018151">
    <property type="entry name" value="TF_GreA/GreB_CS"/>
</dbReference>
<dbReference type="GO" id="GO:0003746">
    <property type="term" value="F:translation elongation factor activity"/>
    <property type="evidence" value="ECO:0007669"/>
    <property type="project" value="UniProtKB-KW"/>
</dbReference>
<comment type="similarity">
    <text evidence="4">Belongs to the GreA/GreB family. GreB subfamily.</text>
</comment>
<dbReference type="HAMAP" id="MF_00930">
    <property type="entry name" value="GreB"/>
    <property type="match status" value="1"/>
</dbReference>
<evidence type="ECO:0000313" key="7">
    <source>
        <dbReference type="EMBL" id="HEC06418.1"/>
    </source>
</evidence>
<evidence type="ECO:0000259" key="6">
    <source>
        <dbReference type="Pfam" id="PF03449"/>
    </source>
</evidence>